<dbReference type="PANTHER" id="PTHR32089:SF112">
    <property type="entry name" value="LYSOZYME-LIKE PROTEIN-RELATED"/>
    <property type="match status" value="1"/>
</dbReference>
<dbReference type="PROSITE" id="PS50111">
    <property type="entry name" value="CHEMOTAXIS_TRANSDUC_2"/>
    <property type="match status" value="1"/>
</dbReference>
<sequence>MQTHNDNNKLQTRLLLPVMSFVLLAIVVSLFLPDQISTFQLVILLVCLGTAQSFALLYVYQQQVQKRLNVLSHYLALVVSTHTAPDKPLKDNGDDQIANISNGLSDFIEDLKAVIDEIRADANDVRSGSYELASQMGAAESSMSQSTQENEQISASLTEIVHTADELFTNAEELKSTSVQVKELLASGTSDAQNNQSSMTTFANGIESMVSDLDLLNSDSQKIGNVLEVIKSIAEQTNLLALNAAIEAARAGEQGRGFAVVADEVRALAHRTQESTVEIQSIVLELQAKAGNAVSAIGESQRVTQESLQQCQRVTQAFSDIGHVFEQLDSVAGNMTYSIQGQQTSTGSINNRAIEISRLSHEVQLNLEAISLRAQQQKASSENLEQVLTRVCI</sequence>
<evidence type="ECO:0000256" key="2">
    <source>
        <dbReference type="ARBA" id="ARBA00023224"/>
    </source>
</evidence>
<keyword evidence="4" id="KW-0472">Membrane</keyword>
<dbReference type="Pfam" id="PF00015">
    <property type="entry name" value="MCPsignal"/>
    <property type="match status" value="1"/>
</dbReference>
<keyword evidence="2 3" id="KW-0807">Transducer</keyword>
<evidence type="ECO:0000256" key="1">
    <source>
        <dbReference type="ARBA" id="ARBA00004370"/>
    </source>
</evidence>
<dbReference type="Proteomes" id="UP000191820">
    <property type="component" value="Chromosome"/>
</dbReference>
<dbReference type="GO" id="GO:0016301">
    <property type="term" value="F:kinase activity"/>
    <property type="evidence" value="ECO:0007669"/>
    <property type="project" value="UniProtKB-KW"/>
</dbReference>
<keyword evidence="6" id="KW-0418">Kinase</keyword>
<keyword evidence="6" id="KW-0808">Transferase</keyword>
<evidence type="ECO:0000256" key="4">
    <source>
        <dbReference type="SAM" id="Phobius"/>
    </source>
</evidence>
<keyword evidence="7" id="KW-1185">Reference proteome</keyword>
<dbReference type="PANTHER" id="PTHR32089">
    <property type="entry name" value="METHYL-ACCEPTING CHEMOTAXIS PROTEIN MCPB"/>
    <property type="match status" value="1"/>
</dbReference>
<comment type="subcellular location">
    <subcellularLocation>
        <location evidence="1">Membrane</location>
    </subcellularLocation>
</comment>
<feature type="domain" description="Methyl-accepting transducer" evidence="5">
    <location>
        <begin position="121"/>
        <end position="357"/>
    </location>
</feature>
<gene>
    <name evidence="6" type="ORF">SJ2017_3079</name>
</gene>
<evidence type="ECO:0000259" key="5">
    <source>
        <dbReference type="PROSITE" id="PS50111"/>
    </source>
</evidence>
<keyword evidence="4" id="KW-1133">Transmembrane helix</keyword>
<accession>A0ABN4YLK5</accession>
<feature type="transmembrane region" description="Helical" evidence="4">
    <location>
        <begin position="38"/>
        <end position="60"/>
    </location>
</feature>
<dbReference type="Gene3D" id="1.10.287.950">
    <property type="entry name" value="Methyl-accepting chemotaxis protein"/>
    <property type="match status" value="1"/>
</dbReference>
<evidence type="ECO:0000256" key="3">
    <source>
        <dbReference type="PROSITE-ProRule" id="PRU00284"/>
    </source>
</evidence>
<proteinExistence type="predicted"/>
<feature type="transmembrane region" description="Helical" evidence="4">
    <location>
        <begin position="12"/>
        <end position="32"/>
    </location>
</feature>
<name>A0ABN4YLK5_9GAMM</name>
<evidence type="ECO:0000313" key="7">
    <source>
        <dbReference type="Proteomes" id="UP000191820"/>
    </source>
</evidence>
<dbReference type="SUPFAM" id="SSF58104">
    <property type="entry name" value="Methyl-accepting chemotaxis protein (MCP) signaling domain"/>
    <property type="match status" value="1"/>
</dbReference>
<evidence type="ECO:0000313" key="6">
    <source>
        <dbReference type="EMBL" id="ARD23350.1"/>
    </source>
</evidence>
<protein>
    <submittedName>
        <fullName evidence="6">Histidine kinase</fullName>
    </submittedName>
</protein>
<organism evidence="6 7">
    <name type="scientific">Shewanella japonica</name>
    <dbReference type="NCBI Taxonomy" id="93973"/>
    <lineage>
        <taxon>Bacteria</taxon>
        <taxon>Pseudomonadati</taxon>
        <taxon>Pseudomonadota</taxon>
        <taxon>Gammaproteobacteria</taxon>
        <taxon>Alteromonadales</taxon>
        <taxon>Shewanellaceae</taxon>
        <taxon>Shewanella</taxon>
    </lineage>
</organism>
<dbReference type="EMBL" id="CP020472">
    <property type="protein sequence ID" value="ARD23350.1"/>
    <property type="molecule type" value="Genomic_DNA"/>
</dbReference>
<reference evidence="6 7" key="1">
    <citation type="submission" date="2017-03" db="EMBL/GenBank/DDBJ databases">
        <title>Genome sequencing of Shewanella japonica KCTC 22435.</title>
        <authorList>
            <person name="Kim K.M."/>
        </authorList>
    </citation>
    <scope>NUCLEOTIDE SEQUENCE [LARGE SCALE GENOMIC DNA]</scope>
    <source>
        <strain evidence="6 7">KCTC 22435</strain>
    </source>
</reference>
<keyword evidence="4" id="KW-0812">Transmembrane</keyword>
<dbReference type="RefSeq" id="WP_055025711.1">
    <property type="nucleotide sequence ID" value="NZ_CANMJJ010000034.1"/>
</dbReference>
<dbReference type="InterPro" id="IPR004089">
    <property type="entry name" value="MCPsignal_dom"/>
</dbReference>
<dbReference type="SMART" id="SM00283">
    <property type="entry name" value="MA"/>
    <property type="match status" value="1"/>
</dbReference>